<keyword evidence="1" id="KW-1133">Transmembrane helix</keyword>
<dbReference type="GeneID" id="39419842"/>
<protein>
    <recommendedName>
        <fullName evidence="4">Late embryogenesis abundant protein LEA-2 subgroup domain-containing protein</fullName>
    </recommendedName>
</protein>
<dbReference type="OrthoDB" id="11367at2157"/>
<dbReference type="EMBL" id="LR216287">
    <property type="protein sequence ID" value="VFJ12600.1"/>
    <property type="molecule type" value="Genomic_DNA"/>
</dbReference>
<sequence>MRGKQNRLRLARFVILVGFIVVALVVLSVFIPRAGISVEVVQRAEVIGTMKLLSVRVSNNNFETLQNITIQFGDNGEIQSIGNMGPFSSVMITPDREDRNFDKAIVEGNNSIIR</sequence>
<keyword evidence="1" id="KW-0812">Transmembrane</keyword>
<keyword evidence="3" id="KW-1185">Reference proteome</keyword>
<dbReference type="Proteomes" id="UP000294299">
    <property type="component" value="Chromosome NFRAN"/>
</dbReference>
<keyword evidence="1" id="KW-0472">Membrane</keyword>
<organism evidence="2 3">
    <name type="scientific">Candidatus Nitrosocosmicus franklandianus</name>
    <dbReference type="NCBI Taxonomy" id="1798806"/>
    <lineage>
        <taxon>Archaea</taxon>
        <taxon>Nitrososphaerota</taxon>
        <taxon>Nitrososphaeria</taxon>
        <taxon>Nitrososphaerales</taxon>
        <taxon>Nitrososphaeraceae</taxon>
        <taxon>Candidatus Nitrosocosmicus</taxon>
    </lineage>
</organism>
<evidence type="ECO:0000313" key="2">
    <source>
        <dbReference type="EMBL" id="VFJ12600.1"/>
    </source>
</evidence>
<dbReference type="AlphaFoldDB" id="A0A484I780"/>
<evidence type="ECO:0008006" key="4">
    <source>
        <dbReference type="Google" id="ProtNLM"/>
    </source>
</evidence>
<feature type="transmembrane region" description="Helical" evidence="1">
    <location>
        <begin position="12"/>
        <end position="31"/>
    </location>
</feature>
<evidence type="ECO:0000313" key="3">
    <source>
        <dbReference type="Proteomes" id="UP000294299"/>
    </source>
</evidence>
<name>A0A484I780_9ARCH</name>
<accession>A0A484I780</accession>
<dbReference type="KEGG" id="nfn:NFRAN_0279"/>
<dbReference type="RefSeq" id="WP_134482699.1">
    <property type="nucleotide sequence ID" value="NZ_LR216287.1"/>
</dbReference>
<evidence type="ECO:0000256" key="1">
    <source>
        <dbReference type="SAM" id="Phobius"/>
    </source>
</evidence>
<gene>
    <name evidence="2" type="ORF">NFRAN_0279</name>
</gene>
<reference evidence="2 3" key="1">
    <citation type="submission" date="2019-02" db="EMBL/GenBank/DDBJ databases">
        <authorList>
            <person name="Lehtovirta-Morley E L."/>
        </authorList>
    </citation>
    <scope>NUCLEOTIDE SEQUENCE [LARGE SCALE GENOMIC DNA]</scope>
    <source>
        <strain evidence="2">NFRAN1</strain>
    </source>
</reference>
<proteinExistence type="predicted"/>